<keyword evidence="5" id="KW-1185">Reference proteome</keyword>
<dbReference type="InterPro" id="IPR009003">
    <property type="entry name" value="Peptidase_S1_PA"/>
</dbReference>
<evidence type="ECO:0000259" key="3">
    <source>
        <dbReference type="Pfam" id="PF00089"/>
    </source>
</evidence>
<dbReference type="PROSITE" id="PS51318">
    <property type="entry name" value="TAT"/>
    <property type="match status" value="1"/>
</dbReference>
<dbReference type="Pfam" id="PF00089">
    <property type="entry name" value="Trypsin"/>
    <property type="match status" value="1"/>
</dbReference>
<dbReference type="Proteomes" id="UP001164706">
    <property type="component" value="Chromosome"/>
</dbReference>
<protein>
    <recommendedName>
        <fullName evidence="3">Peptidase S1 domain-containing protein</fullName>
    </recommendedName>
</protein>
<evidence type="ECO:0000256" key="1">
    <source>
        <dbReference type="ARBA" id="ARBA00022729"/>
    </source>
</evidence>
<dbReference type="PANTHER" id="PTHR15462:SF19">
    <property type="entry name" value="PEPTIDASE S1 DOMAIN-CONTAINING PROTEIN"/>
    <property type="match status" value="1"/>
</dbReference>
<proteinExistence type="predicted"/>
<evidence type="ECO:0000313" key="5">
    <source>
        <dbReference type="Proteomes" id="UP001164706"/>
    </source>
</evidence>
<dbReference type="InterPro" id="IPR001254">
    <property type="entry name" value="Trypsin_dom"/>
</dbReference>
<dbReference type="GO" id="GO:0006508">
    <property type="term" value="P:proteolysis"/>
    <property type="evidence" value="ECO:0007669"/>
    <property type="project" value="InterPro"/>
</dbReference>
<dbReference type="PANTHER" id="PTHR15462">
    <property type="entry name" value="SERINE PROTEASE"/>
    <property type="match status" value="1"/>
</dbReference>
<dbReference type="KEGG" id="mdb:OVN18_00940"/>
<feature type="chain" id="PRO_5038848167" description="Peptidase S1 domain-containing protein" evidence="2">
    <location>
        <begin position="32"/>
        <end position="318"/>
    </location>
</feature>
<evidence type="ECO:0000313" key="4">
    <source>
        <dbReference type="EMBL" id="WAB81623.1"/>
    </source>
</evidence>
<dbReference type="GO" id="GO:0004252">
    <property type="term" value="F:serine-type endopeptidase activity"/>
    <property type="evidence" value="ECO:0007669"/>
    <property type="project" value="InterPro"/>
</dbReference>
<evidence type="ECO:0000256" key="2">
    <source>
        <dbReference type="SAM" id="SignalP"/>
    </source>
</evidence>
<reference evidence="4" key="1">
    <citation type="submission" date="2022-11" db="EMBL/GenBank/DDBJ databases">
        <title>Description of Microcella daejonensis nov. sp, isolated from riverside soil.</title>
        <authorList>
            <person name="Molina K.M."/>
            <person name="Kim S.B."/>
        </authorList>
    </citation>
    <scope>NUCLEOTIDE SEQUENCE</scope>
    <source>
        <strain evidence="4">MMS21-STM12</strain>
    </source>
</reference>
<feature type="domain" description="Peptidase S1" evidence="3">
    <location>
        <begin position="118"/>
        <end position="296"/>
    </location>
</feature>
<feature type="signal peptide" evidence="2">
    <location>
        <begin position="1"/>
        <end position="31"/>
    </location>
</feature>
<organism evidence="4 5">
    <name type="scientific">Microcella daejeonensis</name>
    <dbReference type="NCBI Taxonomy" id="2994971"/>
    <lineage>
        <taxon>Bacteria</taxon>
        <taxon>Bacillati</taxon>
        <taxon>Actinomycetota</taxon>
        <taxon>Actinomycetes</taxon>
        <taxon>Micrococcales</taxon>
        <taxon>Microbacteriaceae</taxon>
        <taxon>Microcella</taxon>
    </lineage>
</organism>
<dbReference type="Gene3D" id="2.40.10.10">
    <property type="entry name" value="Trypsin-like serine proteases"/>
    <property type="match status" value="2"/>
</dbReference>
<dbReference type="InterPro" id="IPR043504">
    <property type="entry name" value="Peptidase_S1_PA_chymotrypsin"/>
</dbReference>
<keyword evidence="1 2" id="KW-0732">Signal</keyword>
<gene>
    <name evidence="4" type="ORF">OVN18_00940</name>
</gene>
<dbReference type="InterPro" id="IPR006311">
    <property type="entry name" value="TAT_signal"/>
</dbReference>
<dbReference type="InterPro" id="IPR050966">
    <property type="entry name" value="Glutamyl_endopeptidase"/>
</dbReference>
<dbReference type="SUPFAM" id="SSF50494">
    <property type="entry name" value="Trypsin-like serine proteases"/>
    <property type="match status" value="1"/>
</dbReference>
<sequence length="318" mass="32523">MKKSSLRSGLAGIALLSAAVLGGTVASPAAAAPDGAGIDVYVVPEARATAVEAYWTPERMRAAIPADVLASDNRALTDRKDIIKGKPVISGSPQAASTEIISPTAVREAPVATIGKVFFTLGGADYVCSGNVVSAPNRSTVSTAGHCVNEGGGAYASRWTFVPAYENGRAPYGQWSATAFAAPTQWTASGDISYDAAFVRIAPRNGATLQQTVGATPVAFNQARGLVYEAFGYPAAAPFTGETLQSCYGRATADPFGQSLSQGIPCDMTGGSSGGPWFLSSGAQNSVNSFGYNTVANRMFGPYFGSVVQGSYTAAANG</sequence>
<dbReference type="AlphaFoldDB" id="A0A9E8S8T9"/>
<dbReference type="EMBL" id="CP113089">
    <property type="protein sequence ID" value="WAB81623.1"/>
    <property type="molecule type" value="Genomic_DNA"/>
</dbReference>
<name>A0A9E8S8T9_9MICO</name>
<dbReference type="RefSeq" id="WP_267781399.1">
    <property type="nucleotide sequence ID" value="NZ_CP113089.1"/>
</dbReference>
<accession>A0A9E8S8T9</accession>